<accession>A0A1M4URF8</accession>
<dbReference type="SUPFAM" id="SSF54523">
    <property type="entry name" value="Pili subunits"/>
    <property type="match status" value="1"/>
</dbReference>
<evidence type="ECO:0000256" key="8">
    <source>
        <dbReference type="SAM" id="Phobius"/>
    </source>
</evidence>
<reference evidence="9 10" key="1">
    <citation type="submission" date="2016-11" db="EMBL/GenBank/DDBJ databases">
        <authorList>
            <person name="Jaros S."/>
            <person name="Januszkiewicz K."/>
            <person name="Wedrychowicz H."/>
        </authorList>
    </citation>
    <scope>NUCLEOTIDE SEQUENCE [LARGE SCALE GENOMIC DNA]</scope>
    <source>
        <strain evidence="9 10">DSM 16112</strain>
    </source>
</reference>
<keyword evidence="7 8" id="KW-0472">Membrane</keyword>
<dbReference type="RefSeq" id="WP_073354435.1">
    <property type="nucleotide sequence ID" value="NZ_FQUZ01000004.1"/>
</dbReference>
<dbReference type="AlphaFoldDB" id="A0A1M4URF8"/>
<dbReference type="PROSITE" id="PS00409">
    <property type="entry name" value="PROKAR_NTER_METHYL"/>
    <property type="match status" value="1"/>
</dbReference>
<dbReference type="Proteomes" id="UP000184327">
    <property type="component" value="Unassembled WGS sequence"/>
</dbReference>
<evidence type="ECO:0000313" key="9">
    <source>
        <dbReference type="EMBL" id="SHE59248.1"/>
    </source>
</evidence>
<comment type="subcellular location">
    <subcellularLocation>
        <location evidence="1">Cell inner membrane</location>
        <topology evidence="1">Single-pass membrane protein</topology>
    </subcellularLocation>
</comment>
<dbReference type="NCBIfam" id="TIGR02532">
    <property type="entry name" value="IV_pilin_GFxxxE"/>
    <property type="match status" value="1"/>
</dbReference>
<keyword evidence="10" id="KW-1185">Reference proteome</keyword>
<name>A0A1M4URF8_9BURK</name>
<keyword evidence="2" id="KW-1003">Cell membrane</keyword>
<keyword evidence="4" id="KW-0997">Cell inner membrane</keyword>
<keyword evidence="3" id="KW-0488">Methylation</keyword>
<protein>
    <submittedName>
        <fullName evidence="9">General secretion pathway protein J</fullName>
    </submittedName>
</protein>
<dbReference type="PANTHER" id="PTHR39583:SF2">
    <property type="entry name" value="TYPE II SECRETION SYSTEM PROTEIN J"/>
    <property type="match status" value="1"/>
</dbReference>
<dbReference type="EMBL" id="FQUZ01000004">
    <property type="protein sequence ID" value="SHE59248.1"/>
    <property type="molecule type" value="Genomic_DNA"/>
</dbReference>
<evidence type="ECO:0000256" key="6">
    <source>
        <dbReference type="ARBA" id="ARBA00022989"/>
    </source>
</evidence>
<dbReference type="OrthoDB" id="8819738at2"/>
<feature type="transmembrane region" description="Helical" evidence="8">
    <location>
        <begin position="20"/>
        <end position="40"/>
    </location>
</feature>
<dbReference type="GO" id="GO:0005886">
    <property type="term" value="C:plasma membrane"/>
    <property type="evidence" value="ECO:0007669"/>
    <property type="project" value="UniProtKB-SubCell"/>
</dbReference>
<dbReference type="Pfam" id="PF07963">
    <property type="entry name" value="N_methyl"/>
    <property type="match status" value="1"/>
</dbReference>
<proteinExistence type="predicted"/>
<sequence>MARNLPCRPASRGFTLLEMLVAVMLFAIIMTGLTSSFYTLAQTEMRIDQRVEQAARLRTTMALLDQVLGRVSQRPRPGVTNVDESRFWFDGQPQSLRWVGTMPARHGAGGRYFFQLRLEPQGQIQNLVLRFAPWQDIPQFPDPAQMEGRVLFAGVTHLLLRYRGGKPEEQNWSNAWGHTQTMPSHLWLELATLEQGALPLKIVPMRDSTAAMNAVDPNIGGIGGL</sequence>
<evidence type="ECO:0000256" key="5">
    <source>
        <dbReference type="ARBA" id="ARBA00022692"/>
    </source>
</evidence>
<evidence type="ECO:0000313" key="10">
    <source>
        <dbReference type="Proteomes" id="UP000184327"/>
    </source>
</evidence>
<evidence type="ECO:0000256" key="7">
    <source>
        <dbReference type="ARBA" id="ARBA00023136"/>
    </source>
</evidence>
<organism evidence="9 10">
    <name type="scientific">Lampropedia hyalina DSM 16112</name>
    <dbReference type="NCBI Taxonomy" id="1122156"/>
    <lineage>
        <taxon>Bacteria</taxon>
        <taxon>Pseudomonadati</taxon>
        <taxon>Pseudomonadota</taxon>
        <taxon>Betaproteobacteria</taxon>
        <taxon>Burkholderiales</taxon>
        <taxon>Comamonadaceae</taxon>
        <taxon>Lampropedia</taxon>
    </lineage>
</organism>
<evidence type="ECO:0000256" key="2">
    <source>
        <dbReference type="ARBA" id="ARBA00022475"/>
    </source>
</evidence>
<evidence type="ECO:0000256" key="1">
    <source>
        <dbReference type="ARBA" id="ARBA00004377"/>
    </source>
</evidence>
<evidence type="ECO:0000256" key="4">
    <source>
        <dbReference type="ARBA" id="ARBA00022519"/>
    </source>
</evidence>
<dbReference type="InterPro" id="IPR045584">
    <property type="entry name" value="Pilin-like"/>
</dbReference>
<evidence type="ECO:0000256" key="3">
    <source>
        <dbReference type="ARBA" id="ARBA00022481"/>
    </source>
</evidence>
<dbReference type="STRING" id="1122156.SAMN02745117_00550"/>
<keyword evidence="6 8" id="KW-1133">Transmembrane helix</keyword>
<dbReference type="InterPro" id="IPR051621">
    <property type="entry name" value="T2SS_protein_J"/>
</dbReference>
<dbReference type="PANTHER" id="PTHR39583">
    <property type="entry name" value="TYPE II SECRETION SYSTEM PROTEIN J-RELATED"/>
    <property type="match status" value="1"/>
</dbReference>
<keyword evidence="5 8" id="KW-0812">Transmembrane</keyword>
<dbReference type="InterPro" id="IPR012902">
    <property type="entry name" value="N_methyl_site"/>
</dbReference>
<gene>
    <name evidence="9" type="ORF">SAMN02745117_00550</name>
</gene>